<dbReference type="PANTHER" id="PTHR47481">
    <property type="match status" value="1"/>
</dbReference>
<proteinExistence type="predicted"/>
<sequence length="163" mass="18469">MGTSKIEIEKFDGKGDFNMWKKKMKAVLVQQKCAKALGDVSGLPETMKPSEKEELLETAYSLLILNLADNVLRQVDEQDTAAKVWSKLDSLYLTKTLSNKIYLKEQLFGFKMDSTKSLEDNLDDFKRITVSLANIDEKINDENQAIIILNSLPESYKDLKSAI</sequence>
<dbReference type="Pfam" id="PF14223">
    <property type="entry name" value="Retrotran_gag_2"/>
    <property type="match status" value="1"/>
</dbReference>
<organism evidence="1 2">
    <name type="scientific">Trema orientale</name>
    <name type="common">Charcoal tree</name>
    <name type="synonym">Celtis orientalis</name>
    <dbReference type="NCBI Taxonomy" id="63057"/>
    <lineage>
        <taxon>Eukaryota</taxon>
        <taxon>Viridiplantae</taxon>
        <taxon>Streptophyta</taxon>
        <taxon>Embryophyta</taxon>
        <taxon>Tracheophyta</taxon>
        <taxon>Spermatophyta</taxon>
        <taxon>Magnoliopsida</taxon>
        <taxon>eudicotyledons</taxon>
        <taxon>Gunneridae</taxon>
        <taxon>Pentapetalae</taxon>
        <taxon>rosids</taxon>
        <taxon>fabids</taxon>
        <taxon>Rosales</taxon>
        <taxon>Cannabaceae</taxon>
        <taxon>Trema</taxon>
    </lineage>
</organism>
<dbReference type="InParanoid" id="A0A2P5FE65"/>
<evidence type="ECO:0000313" key="2">
    <source>
        <dbReference type="Proteomes" id="UP000237000"/>
    </source>
</evidence>
<dbReference type="AlphaFoldDB" id="A0A2P5FE65"/>
<dbReference type="OrthoDB" id="1434153at2759"/>
<evidence type="ECO:0008006" key="3">
    <source>
        <dbReference type="Google" id="ProtNLM"/>
    </source>
</evidence>
<comment type="caution">
    <text evidence="1">The sequence shown here is derived from an EMBL/GenBank/DDBJ whole genome shotgun (WGS) entry which is preliminary data.</text>
</comment>
<evidence type="ECO:0000313" key="1">
    <source>
        <dbReference type="EMBL" id="PON96088.1"/>
    </source>
</evidence>
<reference evidence="2" key="1">
    <citation type="submission" date="2016-06" db="EMBL/GenBank/DDBJ databases">
        <title>Parallel loss of symbiosis genes in relatives of nitrogen-fixing non-legume Parasponia.</title>
        <authorList>
            <person name="Van Velzen R."/>
            <person name="Holmer R."/>
            <person name="Bu F."/>
            <person name="Rutten L."/>
            <person name="Van Zeijl A."/>
            <person name="Liu W."/>
            <person name="Santuari L."/>
            <person name="Cao Q."/>
            <person name="Sharma T."/>
            <person name="Shen D."/>
            <person name="Roswanjaya Y."/>
            <person name="Wardhani T."/>
            <person name="Kalhor M.S."/>
            <person name="Jansen J."/>
            <person name="Van den Hoogen J."/>
            <person name="Gungor B."/>
            <person name="Hartog M."/>
            <person name="Hontelez J."/>
            <person name="Verver J."/>
            <person name="Yang W.-C."/>
            <person name="Schijlen E."/>
            <person name="Repin R."/>
            <person name="Schilthuizen M."/>
            <person name="Schranz E."/>
            <person name="Heidstra R."/>
            <person name="Miyata K."/>
            <person name="Fedorova E."/>
            <person name="Kohlen W."/>
            <person name="Bisseling T."/>
            <person name="Smit S."/>
            <person name="Geurts R."/>
        </authorList>
    </citation>
    <scope>NUCLEOTIDE SEQUENCE [LARGE SCALE GENOMIC DNA]</scope>
    <source>
        <strain evidence="2">cv. RG33-2</strain>
    </source>
</reference>
<gene>
    <name evidence="1" type="ORF">TorRG33x02_080180</name>
</gene>
<dbReference type="PANTHER" id="PTHR47481:SF7">
    <property type="entry name" value="CCHC-TYPE DOMAIN-CONTAINING PROTEIN"/>
    <property type="match status" value="1"/>
</dbReference>
<feature type="non-terminal residue" evidence="1">
    <location>
        <position position="163"/>
    </location>
</feature>
<dbReference type="EMBL" id="JXTC01000040">
    <property type="protein sequence ID" value="PON96088.1"/>
    <property type="molecule type" value="Genomic_DNA"/>
</dbReference>
<name>A0A2P5FE65_TREOI</name>
<dbReference type="STRING" id="63057.A0A2P5FE65"/>
<accession>A0A2P5FE65</accession>
<protein>
    <recommendedName>
        <fullName evidence="3">Retrovirus-related Pol polyprotein from transposon TNT 1-94</fullName>
    </recommendedName>
</protein>
<keyword evidence="2" id="KW-1185">Reference proteome</keyword>
<dbReference type="Proteomes" id="UP000237000">
    <property type="component" value="Unassembled WGS sequence"/>
</dbReference>